<dbReference type="PANTHER" id="PTHR36120:SF1">
    <property type="entry name" value="L-FUCOSE ISOMERASE C-TERMINAL DOMAIN-CONTAINING PROTEIN"/>
    <property type="match status" value="1"/>
</dbReference>
<sequence>MSLFSRREVLSGLSAGALGLLALNKGGSAALAGMGHVSAGNLSELTARKNRTSLHYLFCAKPKGLEGWPYHQYDHAARAEYFTRRLMQIGDIDWSGGEIIEREEDIQGLKGKLDGADGLVVIALTSPARGLSSLYEMQLETPTILFNDLFCGDCSFLGYQQRAMGKGLRLVSLSSEDTGLLERKLQLLRATARLRRSKIICFRERGDQNPDFTRTAAEKLGVELIYMGSAEINAAYEKADKARAKEIAGRWIEAAEKVVEPKTEEIVDSARMYLALSSLMQQEQANAVTVDCLTMVYGKKISAYPCLAFVQMNDEGYVGACESDLAATLTMLVVGYLADRPGFMSDPVLDTEAGLIYHAHCLSATRMSGLEGPAEPCVIRSHSEDRSGVSLEVKFTPGHKITAAKYVPFDKMLVSTGEIVGNKSTELACRSKMVTRVDKEGVRRMLNGYSGGLHRIIFYGDHVEDLEDLGRLLDFQVVNETA</sequence>
<comment type="caution">
    <text evidence="3">The sequence shown here is derived from an EMBL/GenBank/DDBJ whole genome shotgun (WGS) entry which is preliminary data.</text>
</comment>
<protein>
    <recommendedName>
        <fullName evidence="5">L-fucose isomerase C-terminal domain-containing protein</fullName>
    </recommendedName>
</protein>
<dbReference type="GO" id="GO:0016861">
    <property type="term" value="F:intramolecular oxidoreductase activity, interconverting aldoses and ketoses"/>
    <property type="evidence" value="ECO:0007669"/>
    <property type="project" value="InterPro"/>
</dbReference>
<evidence type="ECO:0000256" key="2">
    <source>
        <dbReference type="ARBA" id="ARBA00023277"/>
    </source>
</evidence>
<keyword evidence="2" id="KW-0119">Carbohydrate metabolism</keyword>
<accession>A0A1F5YBH5</accession>
<organism evidence="3 4">
    <name type="scientific">Candidatus Glassbacteria bacterium GWA2_58_10</name>
    <dbReference type="NCBI Taxonomy" id="1817865"/>
    <lineage>
        <taxon>Bacteria</taxon>
        <taxon>Candidatus Glassiibacteriota</taxon>
    </lineage>
</organism>
<gene>
    <name evidence="3" type="ORF">A2Z86_10365</name>
</gene>
<reference evidence="3 4" key="1">
    <citation type="journal article" date="2016" name="Nat. Commun.">
        <title>Thousands of microbial genomes shed light on interconnected biogeochemical processes in an aquifer system.</title>
        <authorList>
            <person name="Anantharaman K."/>
            <person name="Brown C.T."/>
            <person name="Hug L.A."/>
            <person name="Sharon I."/>
            <person name="Castelle C.J."/>
            <person name="Probst A.J."/>
            <person name="Thomas B.C."/>
            <person name="Singh A."/>
            <person name="Wilkins M.J."/>
            <person name="Karaoz U."/>
            <person name="Brodie E.L."/>
            <person name="Williams K.H."/>
            <person name="Hubbard S.S."/>
            <person name="Banfield J.F."/>
        </authorList>
    </citation>
    <scope>NUCLEOTIDE SEQUENCE [LARGE SCALE GENOMIC DNA]</scope>
</reference>
<dbReference type="GO" id="GO:0005737">
    <property type="term" value="C:cytoplasm"/>
    <property type="evidence" value="ECO:0007669"/>
    <property type="project" value="InterPro"/>
</dbReference>
<dbReference type="PANTHER" id="PTHR36120">
    <property type="entry name" value="FUCOSE ISOMERASE"/>
    <property type="match status" value="1"/>
</dbReference>
<evidence type="ECO:0008006" key="5">
    <source>
        <dbReference type="Google" id="ProtNLM"/>
    </source>
</evidence>
<keyword evidence="1" id="KW-0413">Isomerase</keyword>
<dbReference type="SUPFAM" id="SSF53743">
    <property type="entry name" value="FucI/AraA N-terminal and middle domains"/>
    <property type="match status" value="1"/>
</dbReference>
<dbReference type="AlphaFoldDB" id="A0A1F5YBH5"/>
<dbReference type="InterPro" id="IPR006311">
    <property type="entry name" value="TAT_signal"/>
</dbReference>
<dbReference type="GO" id="GO:0005996">
    <property type="term" value="P:monosaccharide metabolic process"/>
    <property type="evidence" value="ECO:0007669"/>
    <property type="project" value="InterPro"/>
</dbReference>
<dbReference type="Proteomes" id="UP000176992">
    <property type="component" value="Unassembled WGS sequence"/>
</dbReference>
<dbReference type="PROSITE" id="PS51318">
    <property type="entry name" value="TAT"/>
    <property type="match status" value="1"/>
</dbReference>
<proteinExistence type="predicted"/>
<evidence type="ECO:0000256" key="1">
    <source>
        <dbReference type="ARBA" id="ARBA00023235"/>
    </source>
</evidence>
<dbReference type="InterPro" id="IPR009015">
    <property type="entry name" value="Fucose_isomerase_N/cen_sf"/>
</dbReference>
<name>A0A1F5YBH5_9BACT</name>
<evidence type="ECO:0000313" key="4">
    <source>
        <dbReference type="Proteomes" id="UP000176992"/>
    </source>
</evidence>
<evidence type="ECO:0000313" key="3">
    <source>
        <dbReference type="EMBL" id="OGF97326.1"/>
    </source>
</evidence>
<dbReference type="EMBL" id="MFIV01000230">
    <property type="protein sequence ID" value="OGF97326.1"/>
    <property type="molecule type" value="Genomic_DNA"/>
</dbReference>